<protein>
    <recommendedName>
        <fullName evidence="1">KIB1-4 beta-propeller domain-containing protein</fullName>
    </recommendedName>
</protein>
<evidence type="ECO:0000313" key="2">
    <source>
        <dbReference type="EMBL" id="KAK2975139.1"/>
    </source>
</evidence>
<dbReference type="EMBL" id="JAVXUO010002228">
    <property type="protein sequence ID" value="KAK2975139.1"/>
    <property type="molecule type" value="Genomic_DNA"/>
</dbReference>
<dbReference type="AlphaFoldDB" id="A0AA88QQC7"/>
<keyword evidence="3" id="KW-1185">Reference proteome</keyword>
<name>A0AA88QQC7_9ASTE</name>
<organism evidence="2 3">
    <name type="scientific">Escallonia rubra</name>
    <dbReference type="NCBI Taxonomy" id="112253"/>
    <lineage>
        <taxon>Eukaryota</taxon>
        <taxon>Viridiplantae</taxon>
        <taxon>Streptophyta</taxon>
        <taxon>Embryophyta</taxon>
        <taxon>Tracheophyta</taxon>
        <taxon>Spermatophyta</taxon>
        <taxon>Magnoliopsida</taxon>
        <taxon>eudicotyledons</taxon>
        <taxon>Gunneridae</taxon>
        <taxon>Pentapetalae</taxon>
        <taxon>asterids</taxon>
        <taxon>campanulids</taxon>
        <taxon>Escalloniales</taxon>
        <taxon>Escalloniaceae</taxon>
        <taxon>Escallonia</taxon>
    </lineage>
</organism>
<reference evidence="2" key="1">
    <citation type="submission" date="2022-12" db="EMBL/GenBank/DDBJ databases">
        <title>Draft genome assemblies for two species of Escallonia (Escalloniales).</title>
        <authorList>
            <person name="Chanderbali A."/>
            <person name="Dervinis C."/>
            <person name="Anghel I."/>
            <person name="Soltis D."/>
            <person name="Soltis P."/>
            <person name="Zapata F."/>
        </authorList>
    </citation>
    <scope>NUCLEOTIDE SEQUENCE</scope>
    <source>
        <strain evidence="2">UCBG92.1500</strain>
        <tissue evidence="2">Leaf</tissue>
    </source>
</reference>
<dbReference type="Proteomes" id="UP001187471">
    <property type="component" value="Unassembled WGS sequence"/>
</dbReference>
<dbReference type="Pfam" id="PF03478">
    <property type="entry name" value="Beta-prop_KIB1-4"/>
    <property type="match status" value="1"/>
</dbReference>
<dbReference type="PANTHER" id="PTHR33127">
    <property type="entry name" value="TRANSMEMBRANE PROTEIN"/>
    <property type="match status" value="1"/>
</dbReference>
<dbReference type="PANTHER" id="PTHR33127:SF5">
    <property type="entry name" value="TRANSMEMBRANE PROTEIN"/>
    <property type="match status" value="1"/>
</dbReference>
<evidence type="ECO:0000259" key="1">
    <source>
        <dbReference type="Pfam" id="PF03478"/>
    </source>
</evidence>
<comment type="caution">
    <text evidence="2">The sequence shown here is derived from an EMBL/GenBank/DDBJ whole genome shotgun (WGS) entry which is preliminary data.</text>
</comment>
<accession>A0AA88QQC7</accession>
<sequence length="438" mass="49088">MQEEDLVHLTSIDRSIDRDMETKYEDGQFLGDMIESWMGMKDRVEDGIQCHSYLVTSWLSASSSACWKSLQDGDSMQCCAESESVCKRSCKHHLDNVDMTMDLVESHAGWGDLLIRNGKRLRTVSPSWCPFISAHWKTTIPQSVSGASPWLMTTTATGMAYQFFSCLVPEKFEMANPVASCGICLYSKGGWLLIAGAHPKVRTRIGLSLRNACSNQIIQLPSCGRPKQGVFTISVTDETASPDCVVTVSGLELGLEVAMWRPGWLKWKKYEFDHLISPSKLVFCGGKIRLFHKASDRMFTIELSGDSMTMLHSRKLNRPDCYGGILFIMPSQDGREILNVCCSCKEGKLEYKFYKLDPLELGWIKLEKEEWMGSSWFLNPGFSFSANVSGGGKVYSKSKNMRNKVLNIVVDDLVEGQRHCITSAITSYGRSAWIDLGM</sequence>
<evidence type="ECO:0000313" key="3">
    <source>
        <dbReference type="Proteomes" id="UP001187471"/>
    </source>
</evidence>
<feature type="domain" description="KIB1-4 beta-propeller" evidence="1">
    <location>
        <begin position="180"/>
        <end position="390"/>
    </location>
</feature>
<proteinExistence type="predicted"/>
<gene>
    <name evidence="2" type="ORF">RJ640_010819</name>
</gene>
<dbReference type="InterPro" id="IPR005174">
    <property type="entry name" value="KIB1-4_b-propeller"/>
</dbReference>